<dbReference type="InterPro" id="IPR017853">
    <property type="entry name" value="GH"/>
</dbReference>
<dbReference type="GO" id="GO:0003844">
    <property type="term" value="F:1,4-alpha-glucan branching enzyme activity"/>
    <property type="evidence" value="ECO:0007669"/>
    <property type="project" value="UniProtKB-EC"/>
</dbReference>
<proteinExistence type="inferred from homology"/>
<dbReference type="InterPro" id="IPR006407">
    <property type="entry name" value="GlgB"/>
</dbReference>
<dbReference type="HAMAP" id="MF_00685">
    <property type="entry name" value="GlgB"/>
    <property type="match status" value="1"/>
</dbReference>
<dbReference type="InterPro" id="IPR044143">
    <property type="entry name" value="GlgB_N_E_set_prok"/>
</dbReference>
<dbReference type="InterPro" id="IPR037439">
    <property type="entry name" value="Branching_enzy"/>
</dbReference>
<dbReference type="Pfam" id="PF02806">
    <property type="entry name" value="Alpha-amylase_C"/>
    <property type="match status" value="1"/>
</dbReference>
<dbReference type="SMART" id="SM00642">
    <property type="entry name" value="Aamy"/>
    <property type="match status" value="1"/>
</dbReference>
<dbReference type="Gene3D" id="2.60.40.10">
    <property type="entry name" value="Immunoglobulins"/>
    <property type="match status" value="1"/>
</dbReference>
<dbReference type="CDD" id="cd02855">
    <property type="entry name" value="E_set_GBE_prok_N"/>
    <property type="match status" value="1"/>
</dbReference>
<evidence type="ECO:0000313" key="12">
    <source>
        <dbReference type="EMBL" id="MBB3194268.1"/>
    </source>
</evidence>
<dbReference type="RefSeq" id="WP_088450242.1">
    <property type="nucleotide sequence ID" value="NZ_JACHXO010000002.1"/>
</dbReference>
<dbReference type="PANTHER" id="PTHR43651">
    <property type="entry name" value="1,4-ALPHA-GLUCAN-BRANCHING ENZYME"/>
    <property type="match status" value="1"/>
</dbReference>
<dbReference type="InterPro" id="IPR006047">
    <property type="entry name" value="GH13_cat_dom"/>
</dbReference>
<dbReference type="Pfam" id="PF02922">
    <property type="entry name" value="CBM_48"/>
    <property type="match status" value="1"/>
</dbReference>
<dbReference type="EC" id="2.4.1.18" evidence="10"/>
<dbReference type="PIRSF" id="PIRSF000463">
    <property type="entry name" value="GlgB"/>
    <property type="match status" value="1"/>
</dbReference>
<evidence type="ECO:0000256" key="10">
    <source>
        <dbReference type="HAMAP-Rule" id="MF_00685"/>
    </source>
</evidence>
<keyword evidence="5 10" id="KW-0321">Glycogen metabolism</keyword>
<evidence type="ECO:0000256" key="5">
    <source>
        <dbReference type="ARBA" id="ARBA00022600"/>
    </source>
</evidence>
<dbReference type="Gene3D" id="2.60.40.1180">
    <property type="entry name" value="Golgi alpha-mannosidase II"/>
    <property type="match status" value="1"/>
</dbReference>
<evidence type="ECO:0000256" key="6">
    <source>
        <dbReference type="ARBA" id="ARBA00022676"/>
    </source>
</evidence>
<keyword evidence="9 10" id="KW-0119">Carbohydrate metabolism</keyword>
<keyword evidence="7 10" id="KW-0808">Transferase</keyword>
<evidence type="ECO:0000259" key="11">
    <source>
        <dbReference type="SMART" id="SM00642"/>
    </source>
</evidence>
<evidence type="ECO:0000256" key="4">
    <source>
        <dbReference type="ARBA" id="ARBA00009000"/>
    </source>
</evidence>
<dbReference type="InterPro" id="IPR014756">
    <property type="entry name" value="Ig_E-set"/>
</dbReference>
<evidence type="ECO:0000256" key="1">
    <source>
        <dbReference type="ARBA" id="ARBA00000826"/>
    </source>
</evidence>
<dbReference type="SUPFAM" id="SSF81296">
    <property type="entry name" value="E set domains"/>
    <property type="match status" value="1"/>
</dbReference>
<comment type="catalytic activity">
    <reaction evidence="1 10">
        <text>Transfers a segment of a (1-&gt;4)-alpha-D-glucan chain to a primary hydroxy group in a similar glucan chain.</text>
        <dbReference type="EC" id="2.4.1.18"/>
    </reaction>
</comment>
<dbReference type="InterPro" id="IPR013783">
    <property type="entry name" value="Ig-like_fold"/>
</dbReference>
<dbReference type="CDD" id="cd11322">
    <property type="entry name" value="AmyAc_Glg_BE"/>
    <property type="match status" value="1"/>
</dbReference>
<reference evidence="12 13" key="1">
    <citation type="submission" date="2020-08" db="EMBL/GenBank/DDBJ databases">
        <title>Genomic Encyclopedia of Type Strains, Phase III (KMG-III): the genomes of soil and plant-associated and newly described type strains.</title>
        <authorList>
            <person name="Whitman W."/>
        </authorList>
    </citation>
    <scope>NUCLEOTIDE SEQUENCE [LARGE SCALE GENOMIC DNA]</scope>
    <source>
        <strain evidence="12 13">CECT 7247</strain>
    </source>
</reference>
<dbReference type="NCBIfam" id="TIGR01515">
    <property type="entry name" value="branching_enzym"/>
    <property type="match status" value="1"/>
</dbReference>
<evidence type="ECO:0000256" key="8">
    <source>
        <dbReference type="ARBA" id="ARBA00023056"/>
    </source>
</evidence>
<dbReference type="InterPro" id="IPR013780">
    <property type="entry name" value="Glyco_hydro_b"/>
</dbReference>
<organism evidence="12 13">
    <name type="scientific">Roseateles terrae</name>
    <dbReference type="NCBI Taxonomy" id="431060"/>
    <lineage>
        <taxon>Bacteria</taxon>
        <taxon>Pseudomonadati</taxon>
        <taxon>Pseudomonadota</taxon>
        <taxon>Betaproteobacteria</taxon>
        <taxon>Burkholderiales</taxon>
        <taxon>Sphaerotilaceae</taxon>
        <taxon>Roseateles</taxon>
    </lineage>
</organism>
<protein>
    <recommendedName>
        <fullName evidence="10">1,4-alpha-glucan branching enzyme GlgB</fullName>
        <ecNumber evidence="10">2.4.1.18</ecNumber>
    </recommendedName>
    <alternativeName>
        <fullName evidence="10">1,4-alpha-D-glucan:1,4-alpha-D-glucan 6-glucosyl-transferase</fullName>
    </alternativeName>
    <alternativeName>
        <fullName evidence="10">Alpha-(1-&gt;4)-glucan branching enzyme</fullName>
    </alternativeName>
    <alternativeName>
        <fullName evidence="10">Glycogen branching enzyme</fullName>
        <shortName evidence="10">BE</shortName>
    </alternativeName>
</protein>
<feature type="domain" description="Glycosyl hydrolase family 13 catalytic" evidence="11">
    <location>
        <begin position="154"/>
        <end position="537"/>
    </location>
</feature>
<keyword evidence="13" id="KW-1185">Reference proteome</keyword>
<sequence>MSVDASLIDLLPEDELRLLAAGDHLRPWLWLGAHPLQWQGRDGVRFAVWAPAAQRVSVVGSFNDWDAERHPMRLRGDAGIWEVFVPHAAIGDFYKFAVIDAQGQPLPLKADPYAFRGELRPDNASIVAGLPPPVTLPPARAKANRREAPLSIYELHPTSWRREDDGFPDWDLLARELPPYAAALGFTHVELLPVTEYPFDPSWGYQTLGLHAPTARLGPPEGLQRFVAACHAAGLGVLLDFVPAHFPEDPHGLARFDGSPLYEYADPREGWHQDWHTLIYDFGKPQVRQFLCGAALFWAERHGVDGLRVDAVASMLYRDYSRQPGEWIPNVHGGRENLEAVALLRHMNEILGREVPGFITIAEESTAFPLVSAPTSSGGLGFHYKWNLGWMNDSLHYMRELPIFRQWHHDKITFGLVYAFNENFVLPLSHDEVVHAKGALIAKMPADDRPLAEMPLAVQAQPDRWDTPGDWQRFASLRAYYGFMWGHPGKKLLFMGQEFAQTQEWDFESALPWALLERPAHAGVQRLVEALNAVYRRWPALHRQEAEPSGFEWLQDRDREQSVFAFARSCPEAATVVVVSNFTPVARENYHVPLPCDPASGSPSGGAGWQLLLDTDAEAFGGTDWMQGRPEPRVEHGALVLQLPPMSTLFLVAAADAASTDSPV</sequence>
<comment type="pathway">
    <text evidence="3 10">Glycan biosynthesis; glycogen biosynthesis.</text>
</comment>
<dbReference type="InterPro" id="IPR006048">
    <property type="entry name" value="A-amylase/branching_C"/>
</dbReference>
<keyword evidence="6 10" id="KW-0328">Glycosyltransferase</keyword>
<evidence type="ECO:0000256" key="7">
    <source>
        <dbReference type="ARBA" id="ARBA00022679"/>
    </source>
</evidence>
<feature type="active site" description="Proton donor" evidence="10">
    <location>
        <position position="363"/>
    </location>
</feature>
<evidence type="ECO:0000256" key="2">
    <source>
        <dbReference type="ARBA" id="ARBA00002953"/>
    </source>
</evidence>
<dbReference type="SUPFAM" id="SSF51445">
    <property type="entry name" value="(Trans)glycosidases"/>
    <property type="match status" value="1"/>
</dbReference>
<dbReference type="Gene3D" id="3.20.20.80">
    <property type="entry name" value="Glycosidases"/>
    <property type="match status" value="1"/>
</dbReference>
<evidence type="ECO:0000256" key="9">
    <source>
        <dbReference type="ARBA" id="ARBA00023277"/>
    </source>
</evidence>
<dbReference type="InterPro" id="IPR004193">
    <property type="entry name" value="Glyco_hydro_13_N"/>
</dbReference>
<dbReference type="PANTHER" id="PTHR43651:SF3">
    <property type="entry name" value="1,4-ALPHA-GLUCAN-BRANCHING ENZYME"/>
    <property type="match status" value="1"/>
</dbReference>
<comment type="caution">
    <text evidence="12">The sequence shown here is derived from an EMBL/GenBank/DDBJ whole genome shotgun (WGS) entry which is preliminary data.</text>
</comment>
<accession>A0ABR6GQ75</accession>
<comment type="function">
    <text evidence="2 10">Catalyzes the formation of the alpha-1,6-glucosidic linkages in glycogen by scission of a 1,4-alpha-linked oligosaccharide from growing alpha-1,4-glucan chains and the subsequent attachment of the oligosaccharide to the alpha-1,6 position.</text>
</comment>
<feature type="active site" description="Nucleophile" evidence="10">
    <location>
        <position position="310"/>
    </location>
</feature>
<dbReference type="Proteomes" id="UP000574369">
    <property type="component" value="Unassembled WGS sequence"/>
</dbReference>
<dbReference type="EMBL" id="JACHXO010000002">
    <property type="protein sequence ID" value="MBB3194268.1"/>
    <property type="molecule type" value="Genomic_DNA"/>
</dbReference>
<comment type="similarity">
    <text evidence="4 10">Belongs to the glycosyl hydrolase 13 family. GlgB subfamily.</text>
</comment>
<comment type="subunit">
    <text evidence="10">Monomer.</text>
</comment>
<evidence type="ECO:0000256" key="3">
    <source>
        <dbReference type="ARBA" id="ARBA00004964"/>
    </source>
</evidence>
<gene>
    <name evidence="10" type="primary">glgB</name>
    <name evidence="12" type="ORF">FHS28_001653</name>
</gene>
<dbReference type="SUPFAM" id="SSF51011">
    <property type="entry name" value="Glycosyl hydrolase domain"/>
    <property type="match status" value="1"/>
</dbReference>
<evidence type="ECO:0000313" key="13">
    <source>
        <dbReference type="Proteomes" id="UP000574369"/>
    </source>
</evidence>
<name>A0ABR6GQ75_9BURK</name>
<keyword evidence="8 10" id="KW-0320">Glycogen biosynthesis</keyword>